<gene>
    <name evidence="1" type="ORF">K1I37_14345</name>
</gene>
<protein>
    <submittedName>
        <fullName evidence="1">Uncharacterized protein</fullName>
    </submittedName>
</protein>
<accession>A0A9E7CV59</accession>
<evidence type="ECO:0000313" key="1">
    <source>
        <dbReference type="EMBL" id="UNO47858.1"/>
    </source>
</evidence>
<evidence type="ECO:0000313" key="2">
    <source>
        <dbReference type="Proteomes" id="UP000829401"/>
    </source>
</evidence>
<proteinExistence type="predicted"/>
<dbReference type="EMBL" id="CP080467">
    <property type="protein sequence ID" value="UNO47858.1"/>
    <property type="molecule type" value="Genomic_DNA"/>
</dbReference>
<sequence length="52" mass="5489">MVVVPLSVLEAVVFEESCLLSVLVADVVVLLVSVVFVDPVFVDPALAADFTL</sequence>
<accession>T0CXJ4</accession>
<reference evidence="2" key="1">
    <citation type="journal article" date="2022" name="G3 (Bethesda)">
        <title>Unveiling the complete genome sequence of Alicyclobacillus acidoterrestris DSM 3922T, a taint-producing strain.</title>
        <authorList>
            <person name="Leonardo I.C."/>
            <person name="Barreto Crespo M.T."/>
            <person name="Gaspar F.B."/>
        </authorList>
    </citation>
    <scope>NUCLEOTIDE SEQUENCE [LARGE SCALE GENOMIC DNA]</scope>
    <source>
        <strain evidence="2">DSM 3922</strain>
    </source>
</reference>
<dbReference type="STRING" id="1356854.N007_15620"/>
<dbReference type="Proteomes" id="UP000829401">
    <property type="component" value="Chromosome"/>
</dbReference>
<keyword evidence="2" id="KW-1185">Reference proteome</keyword>
<dbReference type="AlphaFoldDB" id="T0CXJ4"/>
<organism evidence="1 2">
    <name type="scientific">Alicyclobacillus acidoterrestris (strain ATCC 49025 / DSM 3922 / CIP 106132 / NCIMB 13137 / GD3B)</name>
    <dbReference type="NCBI Taxonomy" id="1356854"/>
    <lineage>
        <taxon>Bacteria</taxon>
        <taxon>Bacillati</taxon>
        <taxon>Bacillota</taxon>
        <taxon>Bacilli</taxon>
        <taxon>Bacillales</taxon>
        <taxon>Alicyclobacillaceae</taxon>
        <taxon>Alicyclobacillus</taxon>
    </lineage>
</organism>
<dbReference type="RefSeq" id="WP_021298293.1">
    <property type="nucleotide sequence ID" value="NZ_AURB01000182.1"/>
</dbReference>
<dbReference type="KEGG" id="aaco:K1I37_14345"/>
<name>T0CXJ4_ALIAG</name>